<dbReference type="EMBL" id="JYDS01000129">
    <property type="protein sequence ID" value="KRZ24068.1"/>
    <property type="molecule type" value="Genomic_DNA"/>
</dbReference>
<sequence>MNTFFEINIIRKMIILFLFQNLNNIKIAKIELTRHSRAKYIDQVNGLCETAAATMNKCQINQPTNRRRRRDALQAKANFTETE</sequence>
<comment type="caution">
    <text evidence="2">The sequence shown here is derived from an EMBL/GenBank/DDBJ whole genome shotgun (WGS) entry which is preliminary data.</text>
</comment>
<reference evidence="2 3" key="1">
    <citation type="submission" date="2015-01" db="EMBL/GenBank/DDBJ databases">
        <title>Evolution of Trichinella species and genotypes.</title>
        <authorList>
            <person name="Korhonen P.K."/>
            <person name="Edoardo P."/>
            <person name="Giuseppe L.R."/>
            <person name="Gasser R.B."/>
        </authorList>
    </citation>
    <scope>NUCLEOTIDE SEQUENCE [LARGE SCALE GENOMIC DNA]</scope>
    <source>
        <strain evidence="2">ISS588</strain>
    </source>
</reference>
<keyword evidence="3" id="KW-1185">Reference proteome</keyword>
<feature type="region of interest" description="Disordered" evidence="1">
    <location>
        <begin position="64"/>
        <end position="83"/>
    </location>
</feature>
<name>A0A0V1ING2_TRIPS</name>
<dbReference type="AlphaFoldDB" id="A0A0V1ING2"/>
<organism evidence="2 3">
    <name type="scientific">Trichinella pseudospiralis</name>
    <name type="common">Parasitic roundworm</name>
    <dbReference type="NCBI Taxonomy" id="6337"/>
    <lineage>
        <taxon>Eukaryota</taxon>
        <taxon>Metazoa</taxon>
        <taxon>Ecdysozoa</taxon>
        <taxon>Nematoda</taxon>
        <taxon>Enoplea</taxon>
        <taxon>Dorylaimia</taxon>
        <taxon>Trichinellida</taxon>
        <taxon>Trichinellidae</taxon>
        <taxon>Trichinella</taxon>
    </lineage>
</organism>
<gene>
    <name evidence="2" type="ORF">T4B_12113</name>
</gene>
<proteinExistence type="predicted"/>
<dbReference type="Proteomes" id="UP000054805">
    <property type="component" value="Unassembled WGS sequence"/>
</dbReference>
<evidence type="ECO:0000256" key="1">
    <source>
        <dbReference type="SAM" id="MobiDB-lite"/>
    </source>
</evidence>
<evidence type="ECO:0000313" key="3">
    <source>
        <dbReference type="Proteomes" id="UP000054805"/>
    </source>
</evidence>
<protein>
    <submittedName>
        <fullName evidence="2">Uncharacterized protein</fullName>
    </submittedName>
</protein>
<evidence type="ECO:0000313" key="2">
    <source>
        <dbReference type="EMBL" id="KRZ24068.1"/>
    </source>
</evidence>
<accession>A0A0V1ING2</accession>